<evidence type="ECO:0000313" key="2">
    <source>
        <dbReference type="Proteomes" id="UP000724584"/>
    </source>
</evidence>
<sequence length="264" mass="28496">MGATNNPRGPRPKPEEDEASPNTPTTTTTTTTTPNTTTTTATTNTLPPPVPQKHHHQATADPLAHFLAIPWTARLLTDPAAFGIVVSDRRPLASGDKQFVRSVLSSATTVRACVTFFLRLPPQGAEKKGVVPVSKSRALLQGGGPRDGEDPERPFLLFNALLDLGEDLCGHKGTMHGGALGVLLDETMCAAADNQTQYAFTATMHTSFLRPVRLPGPVIVRSRVVRRERRKIYVRGTIEDSEGNIMTESEAMVVDKTPNKSAKL</sequence>
<evidence type="ECO:0000313" key="1">
    <source>
        <dbReference type="EMBL" id="KAH6631833.1"/>
    </source>
</evidence>
<name>A0ACB7P8R5_9PEZI</name>
<gene>
    <name evidence="1" type="ORF">F5144DRAFT_233094</name>
</gene>
<dbReference type="Proteomes" id="UP000724584">
    <property type="component" value="Unassembled WGS sequence"/>
</dbReference>
<reference evidence="1 2" key="1">
    <citation type="journal article" date="2021" name="Nat. Commun.">
        <title>Genetic determinants of endophytism in the Arabidopsis root mycobiome.</title>
        <authorList>
            <person name="Mesny F."/>
            <person name="Miyauchi S."/>
            <person name="Thiergart T."/>
            <person name="Pickel B."/>
            <person name="Atanasova L."/>
            <person name="Karlsson M."/>
            <person name="Huettel B."/>
            <person name="Barry K.W."/>
            <person name="Haridas S."/>
            <person name="Chen C."/>
            <person name="Bauer D."/>
            <person name="Andreopoulos W."/>
            <person name="Pangilinan J."/>
            <person name="LaButti K."/>
            <person name="Riley R."/>
            <person name="Lipzen A."/>
            <person name="Clum A."/>
            <person name="Drula E."/>
            <person name="Henrissat B."/>
            <person name="Kohler A."/>
            <person name="Grigoriev I.V."/>
            <person name="Martin F.M."/>
            <person name="Hacquard S."/>
        </authorList>
    </citation>
    <scope>NUCLEOTIDE SEQUENCE [LARGE SCALE GENOMIC DNA]</scope>
    <source>
        <strain evidence="1 2">MPI-SDFR-AT-0079</strain>
    </source>
</reference>
<comment type="caution">
    <text evidence="1">The sequence shown here is derived from an EMBL/GenBank/DDBJ whole genome shotgun (WGS) entry which is preliminary data.</text>
</comment>
<keyword evidence="2" id="KW-1185">Reference proteome</keyword>
<accession>A0ACB7P8R5</accession>
<proteinExistence type="predicted"/>
<dbReference type="EMBL" id="JAGIZQ010000004">
    <property type="protein sequence ID" value="KAH6631833.1"/>
    <property type="molecule type" value="Genomic_DNA"/>
</dbReference>
<protein>
    <submittedName>
        <fullName evidence="1">HotDog domain-containing protein</fullName>
    </submittedName>
</protein>
<organism evidence="1 2">
    <name type="scientific">Chaetomium tenue</name>
    <dbReference type="NCBI Taxonomy" id="1854479"/>
    <lineage>
        <taxon>Eukaryota</taxon>
        <taxon>Fungi</taxon>
        <taxon>Dikarya</taxon>
        <taxon>Ascomycota</taxon>
        <taxon>Pezizomycotina</taxon>
        <taxon>Sordariomycetes</taxon>
        <taxon>Sordariomycetidae</taxon>
        <taxon>Sordariales</taxon>
        <taxon>Chaetomiaceae</taxon>
        <taxon>Chaetomium</taxon>
    </lineage>
</organism>